<gene>
    <name evidence="1" type="ORF">ACFO3N_17245</name>
</gene>
<comment type="caution">
    <text evidence="1">The sequence shown here is derived from an EMBL/GenBank/DDBJ whole genome shotgun (WGS) entry which is preliminary data.</text>
</comment>
<organism evidence="1 2">
    <name type="scientific">Flavobacterium chungangensis</name>
    <dbReference type="NCBI Taxonomy" id="2708132"/>
    <lineage>
        <taxon>Bacteria</taxon>
        <taxon>Pseudomonadati</taxon>
        <taxon>Bacteroidota</taxon>
        <taxon>Flavobacteriia</taxon>
        <taxon>Flavobacteriales</taxon>
        <taxon>Flavobacteriaceae</taxon>
        <taxon>Flavobacterium</taxon>
    </lineage>
</organism>
<accession>A0ABV8ZIG9</accession>
<evidence type="ECO:0000313" key="2">
    <source>
        <dbReference type="Proteomes" id="UP001596003"/>
    </source>
</evidence>
<protein>
    <submittedName>
        <fullName evidence="1">Uncharacterized protein</fullName>
    </submittedName>
</protein>
<name>A0ABV8ZIG9_9FLAO</name>
<evidence type="ECO:0000313" key="1">
    <source>
        <dbReference type="EMBL" id="MFC4478825.1"/>
    </source>
</evidence>
<sequence>MSRKKDFNLAFNRTKTPGGSIIYYCNSLSSSNNQSLCLATILSGYHEKDDVNYLLENITLAQNGMQFEDFHQPDSLTGNFELIISPPNIIISPNNHLISLQIWKELLNEWLDFISI</sequence>
<proteinExistence type="predicted"/>
<reference evidence="2" key="1">
    <citation type="journal article" date="2019" name="Int. J. Syst. Evol. Microbiol.">
        <title>The Global Catalogue of Microorganisms (GCM) 10K type strain sequencing project: providing services to taxonomists for standard genome sequencing and annotation.</title>
        <authorList>
            <consortium name="The Broad Institute Genomics Platform"/>
            <consortium name="The Broad Institute Genome Sequencing Center for Infectious Disease"/>
            <person name="Wu L."/>
            <person name="Ma J."/>
        </authorList>
    </citation>
    <scope>NUCLEOTIDE SEQUENCE [LARGE SCALE GENOMIC DNA]</scope>
    <source>
        <strain evidence="2">NBRC 103627</strain>
    </source>
</reference>
<dbReference type="EMBL" id="JBHSFY010000011">
    <property type="protein sequence ID" value="MFC4478825.1"/>
    <property type="molecule type" value="Genomic_DNA"/>
</dbReference>
<dbReference type="RefSeq" id="WP_379799771.1">
    <property type="nucleotide sequence ID" value="NZ_JBHSFY010000011.1"/>
</dbReference>
<dbReference type="Proteomes" id="UP001596003">
    <property type="component" value="Unassembled WGS sequence"/>
</dbReference>
<keyword evidence="2" id="KW-1185">Reference proteome</keyword>